<gene>
    <name evidence="9" type="ORF">E6H00_13200</name>
</gene>
<name>A0A537JXL4_9BACT</name>
<dbReference type="PANTHER" id="PTHR43163:SF6">
    <property type="entry name" value="DIPEPTIDE TRANSPORT SYSTEM PERMEASE PROTEIN DPPB-RELATED"/>
    <property type="match status" value="1"/>
</dbReference>
<evidence type="ECO:0000256" key="1">
    <source>
        <dbReference type="ARBA" id="ARBA00004651"/>
    </source>
</evidence>
<evidence type="ECO:0000256" key="7">
    <source>
        <dbReference type="RuleBase" id="RU363032"/>
    </source>
</evidence>
<dbReference type="Proteomes" id="UP000318509">
    <property type="component" value="Unassembled WGS sequence"/>
</dbReference>
<evidence type="ECO:0000256" key="4">
    <source>
        <dbReference type="ARBA" id="ARBA00022692"/>
    </source>
</evidence>
<keyword evidence="6 7" id="KW-0472">Membrane</keyword>
<dbReference type="AlphaFoldDB" id="A0A537JXL4"/>
<keyword evidence="3" id="KW-1003">Cell membrane</keyword>
<dbReference type="PROSITE" id="PS50928">
    <property type="entry name" value="ABC_TM1"/>
    <property type="match status" value="1"/>
</dbReference>
<dbReference type="Gene3D" id="1.10.3720.10">
    <property type="entry name" value="MetI-like"/>
    <property type="match status" value="1"/>
</dbReference>
<dbReference type="CDD" id="cd06261">
    <property type="entry name" value="TM_PBP2"/>
    <property type="match status" value="1"/>
</dbReference>
<proteinExistence type="inferred from homology"/>
<comment type="subcellular location">
    <subcellularLocation>
        <location evidence="1 7">Cell membrane</location>
        <topology evidence="1 7">Multi-pass membrane protein</topology>
    </subcellularLocation>
</comment>
<evidence type="ECO:0000256" key="2">
    <source>
        <dbReference type="ARBA" id="ARBA00022448"/>
    </source>
</evidence>
<evidence type="ECO:0000259" key="8">
    <source>
        <dbReference type="PROSITE" id="PS50928"/>
    </source>
</evidence>
<keyword evidence="2 7" id="KW-0813">Transport</keyword>
<dbReference type="InterPro" id="IPR000515">
    <property type="entry name" value="MetI-like"/>
</dbReference>
<dbReference type="InterPro" id="IPR035906">
    <property type="entry name" value="MetI-like_sf"/>
</dbReference>
<dbReference type="GO" id="GO:0055085">
    <property type="term" value="P:transmembrane transport"/>
    <property type="evidence" value="ECO:0007669"/>
    <property type="project" value="InterPro"/>
</dbReference>
<evidence type="ECO:0000256" key="3">
    <source>
        <dbReference type="ARBA" id="ARBA00022475"/>
    </source>
</evidence>
<comment type="similarity">
    <text evidence="7">Belongs to the binding-protein-dependent transport system permease family.</text>
</comment>
<accession>A0A537JXL4</accession>
<feature type="transmembrane region" description="Helical" evidence="7">
    <location>
        <begin position="101"/>
        <end position="122"/>
    </location>
</feature>
<dbReference type="InterPro" id="IPR045621">
    <property type="entry name" value="BPD_transp_1_N"/>
</dbReference>
<keyword evidence="5 7" id="KW-1133">Transmembrane helix</keyword>
<feature type="domain" description="ABC transmembrane type-1" evidence="8">
    <location>
        <begin position="95"/>
        <end position="325"/>
    </location>
</feature>
<comment type="caution">
    <text evidence="9">The sequence shown here is derived from an EMBL/GenBank/DDBJ whole genome shotgun (WGS) entry which is preliminary data.</text>
</comment>
<dbReference type="SUPFAM" id="SSF161098">
    <property type="entry name" value="MetI-like"/>
    <property type="match status" value="1"/>
</dbReference>
<feature type="transmembrane region" description="Helical" evidence="7">
    <location>
        <begin position="198"/>
        <end position="216"/>
    </location>
</feature>
<dbReference type="PANTHER" id="PTHR43163">
    <property type="entry name" value="DIPEPTIDE TRANSPORT SYSTEM PERMEASE PROTEIN DPPB-RELATED"/>
    <property type="match status" value="1"/>
</dbReference>
<evidence type="ECO:0000256" key="5">
    <source>
        <dbReference type="ARBA" id="ARBA00022989"/>
    </source>
</evidence>
<feature type="transmembrane region" description="Helical" evidence="7">
    <location>
        <begin position="302"/>
        <end position="328"/>
    </location>
</feature>
<dbReference type="GO" id="GO:0005886">
    <property type="term" value="C:plasma membrane"/>
    <property type="evidence" value="ECO:0007669"/>
    <property type="project" value="UniProtKB-SubCell"/>
</dbReference>
<keyword evidence="4 7" id="KW-0812">Transmembrane</keyword>
<dbReference type="Pfam" id="PF00528">
    <property type="entry name" value="BPD_transp_1"/>
    <property type="match status" value="1"/>
</dbReference>
<evidence type="ECO:0000313" key="9">
    <source>
        <dbReference type="EMBL" id="TMI88281.1"/>
    </source>
</evidence>
<evidence type="ECO:0000313" key="10">
    <source>
        <dbReference type="Proteomes" id="UP000318509"/>
    </source>
</evidence>
<protein>
    <submittedName>
        <fullName evidence="9">ABC transporter permease</fullName>
    </submittedName>
</protein>
<sequence length="334" mass="36018">MAQYILRRLALLLPLLLGVSLLLFVLTHLIPADPARLIAGEHAGPEQVAAVRKAFGLDRPLPQQYLIYLAKLTRGDLGVSMRTSSDVGSDLREYFPATLELTGAAMIATIAIGVPLGLVAAIGRGGPLDLLAQLVSLSGLSFPIFFFGLILQLVFSRWLDWFPLAGRLATGNLAPAHITGLYVVDALLTGDFATLRSALVHLALPTLTLALALLALEVRMTRSTMLEVLSQDYMRTAWAKGLVPFTVYIRHGLRNALIPIVTVMGLHANALLGGVFLVEVIFAWPGLGLYSVEGILALDYSAIMGTALLLTLVFVLVNLAVDLTYAVLDPRIRY</sequence>
<dbReference type="Pfam" id="PF19300">
    <property type="entry name" value="BPD_transp_1_N"/>
    <property type="match status" value="1"/>
</dbReference>
<organism evidence="9 10">
    <name type="scientific">Candidatus Segetimicrobium genomatis</name>
    <dbReference type="NCBI Taxonomy" id="2569760"/>
    <lineage>
        <taxon>Bacteria</taxon>
        <taxon>Bacillati</taxon>
        <taxon>Candidatus Sysuimicrobiota</taxon>
        <taxon>Candidatus Sysuimicrobiia</taxon>
        <taxon>Candidatus Sysuimicrobiales</taxon>
        <taxon>Candidatus Segetimicrobiaceae</taxon>
        <taxon>Candidatus Segetimicrobium</taxon>
    </lineage>
</organism>
<evidence type="ECO:0000256" key="6">
    <source>
        <dbReference type="ARBA" id="ARBA00023136"/>
    </source>
</evidence>
<reference evidence="9 10" key="1">
    <citation type="journal article" date="2019" name="Nat. Microbiol.">
        <title>Mediterranean grassland soil C-N compound turnover is dependent on rainfall and depth, and is mediated by genomically divergent microorganisms.</title>
        <authorList>
            <person name="Diamond S."/>
            <person name="Andeer P.F."/>
            <person name="Li Z."/>
            <person name="Crits-Christoph A."/>
            <person name="Burstein D."/>
            <person name="Anantharaman K."/>
            <person name="Lane K.R."/>
            <person name="Thomas B.C."/>
            <person name="Pan C."/>
            <person name="Northen T.R."/>
            <person name="Banfield J.F."/>
        </authorList>
    </citation>
    <scope>NUCLEOTIDE SEQUENCE [LARGE SCALE GENOMIC DNA]</scope>
    <source>
        <strain evidence="9">NP_3</strain>
    </source>
</reference>
<feature type="transmembrane region" description="Helical" evidence="7">
    <location>
        <begin position="134"/>
        <end position="155"/>
    </location>
</feature>
<feature type="transmembrane region" description="Helical" evidence="7">
    <location>
        <begin position="256"/>
        <end position="282"/>
    </location>
</feature>
<dbReference type="EMBL" id="VBAK01000142">
    <property type="protein sequence ID" value="TMI88281.1"/>
    <property type="molecule type" value="Genomic_DNA"/>
</dbReference>